<comment type="caution">
    <text evidence="1">The sequence shown here is derived from an EMBL/GenBank/DDBJ whole genome shotgun (WGS) entry which is preliminary data.</text>
</comment>
<accession>A0A5B7IRG9</accession>
<proteinExistence type="predicted"/>
<evidence type="ECO:0000313" key="1">
    <source>
        <dbReference type="EMBL" id="MPC86432.1"/>
    </source>
</evidence>
<organism evidence="1 2">
    <name type="scientific">Portunus trituberculatus</name>
    <name type="common">Swimming crab</name>
    <name type="synonym">Neptunus trituberculatus</name>
    <dbReference type="NCBI Taxonomy" id="210409"/>
    <lineage>
        <taxon>Eukaryota</taxon>
        <taxon>Metazoa</taxon>
        <taxon>Ecdysozoa</taxon>
        <taxon>Arthropoda</taxon>
        <taxon>Crustacea</taxon>
        <taxon>Multicrustacea</taxon>
        <taxon>Malacostraca</taxon>
        <taxon>Eumalacostraca</taxon>
        <taxon>Eucarida</taxon>
        <taxon>Decapoda</taxon>
        <taxon>Pleocyemata</taxon>
        <taxon>Brachyura</taxon>
        <taxon>Eubrachyura</taxon>
        <taxon>Portunoidea</taxon>
        <taxon>Portunidae</taxon>
        <taxon>Portuninae</taxon>
        <taxon>Portunus</taxon>
    </lineage>
</organism>
<dbReference type="Proteomes" id="UP000324222">
    <property type="component" value="Unassembled WGS sequence"/>
</dbReference>
<sequence>MYHIVNVKVYKMTRMVLRQEDGITGAEPCNASVNEQQQYPQQTGVLHVPTEEKMRKLSEGWKLKENKSQKMK</sequence>
<keyword evidence="2" id="KW-1185">Reference proteome</keyword>
<dbReference type="AlphaFoldDB" id="A0A5B7IRG9"/>
<dbReference type="EMBL" id="VSRR010071425">
    <property type="protein sequence ID" value="MPC86432.1"/>
    <property type="molecule type" value="Genomic_DNA"/>
</dbReference>
<gene>
    <name evidence="1" type="ORF">E2C01_081260</name>
</gene>
<name>A0A5B7IRG9_PORTR</name>
<evidence type="ECO:0000313" key="2">
    <source>
        <dbReference type="Proteomes" id="UP000324222"/>
    </source>
</evidence>
<protein>
    <submittedName>
        <fullName evidence="1">Uncharacterized protein</fullName>
    </submittedName>
</protein>
<reference evidence="1 2" key="1">
    <citation type="submission" date="2019-05" db="EMBL/GenBank/DDBJ databases">
        <title>Another draft genome of Portunus trituberculatus and its Hox gene families provides insights of decapod evolution.</title>
        <authorList>
            <person name="Jeong J.-H."/>
            <person name="Song I."/>
            <person name="Kim S."/>
            <person name="Choi T."/>
            <person name="Kim D."/>
            <person name="Ryu S."/>
            <person name="Kim W."/>
        </authorList>
    </citation>
    <scope>NUCLEOTIDE SEQUENCE [LARGE SCALE GENOMIC DNA]</scope>
    <source>
        <tissue evidence="1">Muscle</tissue>
    </source>
</reference>